<comment type="similarity">
    <text evidence="1 4">Belongs to the DapA family.</text>
</comment>
<dbReference type="EMBL" id="KK198757">
    <property type="protein sequence ID" value="KCW72961.1"/>
    <property type="molecule type" value="Genomic_DNA"/>
</dbReference>
<dbReference type="Gramene" id="KCW72961">
    <property type="protein sequence ID" value="KCW72961"/>
    <property type="gene ID" value="EUGRSUZ_E01412"/>
</dbReference>
<comment type="catalytic activity">
    <reaction evidence="4">
        <text>L-aspartate 4-semialdehyde + pyruvate = (2S,4S)-4-hydroxy-2,3,4,5-tetrahydrodipicolinate + H2O + H(+)</text>
        <dbReference type="Rhea" id="RHEA:34171"/>
        <dbReference type="ChEBI" id="CHEBI:15361"/>
        <dbReference type="ChEBI" id="CHEBI:15377"/>
        <dbReference type="ChEBI" id="CHEBI:15378"/>
        <dbReference type="ChEBI" id="CHEBI:67139"/>
        <dbReference type="ChEBI" id="CHEBI:537519"/>
        <dbReference type="EC" id="4.3.3.7"/>
    </reaction>
</comment>
<comment type="pathway">
    <text evidence="4">Amino-acid biosynthesis; L-lysine biosynthesis via DAP pathway; (S)-tetrahydrodipicolinate from L-aspartate: step 3/4.</text>
</comment>
<feature type="binding site" evidence="6">
    <location>
        <position position="217"/>
    </location>
    <ligand>
        <name>pyruvate</name>
        <dbReference type="ChEBI" id="CHEBI:15361"/>
    </ligand>
</feature>
<dbReference type="Gene3D" id="3.20.20.70">
    <property type="entry name" value="Aldolase class I"/>
    <property type="match status" value="1"/>
</dbReference>
<evidence type="ECO:0000256" key="2">
    <source>
        <dbReference type="ARBA" id="ARBA00023239"/>
    </source>
</evidence>
<accession>A0A059C476</accession>
<organism evidence="7">
    <name type="scientific">Eucalyptus grandis</name>
    <name type="common">Flooded gum</name>
    <dbReference type="NCBI Taxonomy" id="71139"/>
    <lineage>
        <taxon>Eukaryota</taxon>
        <taxon>Viridiplantae</taxon>
        <taxon>Streptophyta</taxon>
        <taxon>Embryophyta</taxon>
        <taxon>Tracheophyta</taxon>
        <taxon>Spermatophyta</taxon>
        <taxon>Magnoliopsida</taxon>
        <taxon>eudicotyledons</taxon>
        <taxon>Gunneridae</taxon>
        <taxon>Pentapetalae</taxon>
        <taxon>rosids</taxon>
        <taxon>malvids</taxon>
        <taxon>Myrtales</taxon>
        <taxon>Myrtaceae</taxon>
        <taxon>Myrtoideae</taxon>
        <taxon>Eucalypteae</taxon>
        <taxon>Eucalyptus</taxon>
    </lineage>
</organism>
<dbReference type="InterPro" id="IPR013785">
    <property type="entry name" value="Aldolase_TIM"/>
</dbReference>
<evidence type="ECO:0000313" key="7">
    <source>
        <dbReference type="EMBL" id="KCW72961.1"/>
    </source>
</evidence>
<feature type="active site" description="Proton donor/acceptor" evidence="5">
    <location>
        <position position="150"/>
    </location>
</feature>
<dbReference type="STRING" id="71139.A0A059C476"/>
<dbReference type="OMA" id="WTANDEE"/>
<evidence type="ECO:0000256" key="4">
    <source>
        <dbReference type="PIRNR" id="PIRNR001365"/>
    </source>
</evidence>
<proteinExistence type="inferred from homology"/>
<dbReference type="InterPro" id="IPR020625">
    <property type="entry name" value="Schiff_base-form_aldolases_AS"/>
</dbReference>
<dbReference type="EC" id="4.3.3.7" evidence="4"/>
<gene>
    <name evidence="7" type="ORF">EUGRSUZ_E01412</name>
</gene>
<sequence length="321" mass="35160">MAQLKVLGMCMRGTPVEDIRSLRLITGIKTPYLDDGRLDLKAYDSSIEMQIAKGVEGVIIGSAVGEGHLMSWDEHITLIGHTVTRFGSSFKVISNTGRNSTGEETQATEQGFAVGMHASLHINPYYGKTSIPGLLAHFNSALPMGPMIIYNMPSRTSQDITPSVIQTLAASPNFVGVKECVGYDRVRQHGEEGITVWCGMDYESHDARWDLGATGAMLVASNLTPGLVRELVAGKKSPSLNKKLVPLIEMPFHEPTPIGLNTAPAQVRVVKPIFRLPYLPLPLSKRQEFVGLVKDIGREHFMGEREVQVLDDDDFILVASY</sequence>
<keyword evidence="2 4" id="KW-0456">Lyase</keyword>
<dbReference type="InParanoid" id="A0A059C476"/>
<dbReference type="GO" id="GO:0008840">
    <property type="term" value="F:4-hydroxy-tetrahydrodipicolinate synthase activity"/>
    <property type="evidence" value="ECO:0000318"/>
    <property type="project" value="GO_Central"/>
</dbReference>
<protein>
    <recommendedName>
        <fullName evidence="4">4-hydroxy-tetrahydrodipicolinate synthase</fullName>
        <shortName evidence="4">HTPA synthase</shortName>
        <ecNumber evidence="4">4.3.3.7</ecNumber>
    </recommendedName>
</protein>
<dbReference type="eggNOG" id="ENOG502QQ8M">
    <property type="taxonomic scope" value="Eukaryota"/>
</dbReference>
<dbReference type="PIRSF" id="PIRSF001365">
    <property type="entry name" value="DHDPS"/>
    <property type="match status" value="1"/>
</dbReference>
<dbReference type="SMART" id="SM01130">
    <property type="entry name" value="DHDPS"/>
    <property type="match status" value="1"/>
</dbReference>
<feature type="active site" description="Schiff-base intermediate with substrate" evidence="5">
    <location>
        <position position="178"/>
    </location>
</feature>
<dbReference type="PANTHER" id="PTHR12128">
    <property type="entry name" value="DIHYDRODIPICOLINATE SYNTHASE"/>
    <property type="match status" value="1"/>
</dbReference>
<evidence type="ECO:0000256" key="1">
    <source>
        <dbReference type="ARBA" id="ARBA00007592"/>
    </source>
</evidence>
<dbReference type="SUPFAM" id="SSF51569">
    <property type="entry name" value="Aldolase"/>
    <property type="match status" value="1"/>
</dbReference>
<dbReference type="GO" id="GO:0009089">
    <property type="term" value="P:lysine biosynthetic process via diaminopimelate"/>
    <property type="evidence" value="ECO:0007669"/>
    <property type="project" value="UniProtKB-UniPathway"/>
</dbReference>
<dbReference type="Pfam" id="PF00701">
    <property type="entry name" value="DHDPS"/>
    <property type="match status" value="1"/>
</dbReference>
<evidence type="ECO:0000256" key="3">
    <source>
        <dbReference type="ARBA" id="ARBA00023270"/>
    </source>
</evidence>
<evidence type="ECO:0000256" key="5">
    <source>
        <dbReference type="PIRSR" id="PIRSR001365-1"/>
    </source>
</evidence>
<dbReference type="PANTHER" id="PTHR12128:SF15">
    <property type="entry name" value="4-HYDROXY-TETRAHYDRODIPICOLINATE SYNTHASE 1, CHLOROPLASTIC"/>
    <property type="match status" value="1"/>
</dbReference>
<keyword evidence="3" id="KW-0704">Schiff base</keyword>
<reference evidence="7" key="1">
    <citation type="submission" date="2013-07" db="EMBL/GenBank/DDBJ databases">
        <title>The genome of Eucalyptus grandis.</title>
        <authorList>
            <person name="Schmutz J."/>
            <person name="Hayes R."/>
            <person name="Myburg A."/>
            <person name="Tuskan G."/>
            <person name="Grattapaglia D."/>
            <person name="Rokhsar D.S."/>
        </authorList>
    </citation>
    <scope>NUCLEOTIDE SEQUENCE</scope>
    <source>
        <tissue evidence="7">Leaf extractions</tissue>
    </source>
</reference>
<dbReference type="PROSITE" id="PS00666">
    <property type="entry name" value="DHDPS_2"/>
    <property type="match status" value="1"/>
</dbReference>
<dbReference type="UniPathway" id="UPA00034">
    <property type="reaction ID" value="UER00017"/>
</dbReference>
<name>A0A059C476_EUCGR</name>
<evidence type="ECO:0000256" key="6">
    <source>
        <dbReference type="PIRSR" id="PIRSR001365-2"/>
    </source>
</evidence>
<dbReference type="InterPro" id="IPR002220">
    <property type="entry name" value="DapA-like"/>
</dbReference>
<dbReference type="AlphaFoldDB" id="A0A059C476"/>
<dbReference type="PRINTS" id="PR00146">
    <property type="entry name" value="DHPICSNTHASE"/>
</dbReference>